<feature type="transmembrane region" description="Helical" evidence="6">
    <location>
        <begin position="113"/>
        <end position="136"/>
    </location>
</feature>
<evidence type="ECO:0000259" key="7">
    <source>
        <dbReference type="Pfam" id="PF12698"/>
    </source>
</evidence>
<dbReference type="EMBL" id="LZLM01000005">
    <property type="protein sequence ID" value="OBJ90778.1"/>
    <property type="molecule type" value="Genomic_DNA"/>
</dbReference>
<evidence type="ECO:0000313" key="9">
    <source>
        <dbReference type="Proteomes" id="UP000093925"/>
    </source>
</evidence>
<dbReference type="InterPro" id="IPR052902">
    <property type="entry name" value="ABC-2_transporter"/>
</dbReference>
<dbReference type="PIRSF" id="PIRSF006648">
    <property type="entry name" value="DrrB"/>
    <property type="match status" value="1"/>
</dbReference>
<feature type="transmembrane region" description="Helical" evidence="6">
    <location>
        <begin position="143"/>
        <end position="161"/>
    </location>
</feature>
<dbReference type="NCBIfam" id="TIGR01248">
    <property type="entry name" value="drrC"/>
    <property type="match status" value="1"/>
</dbReference>
<evidence type="ECO:0000256" key="6">
    <source>
        <dbReference type="SAM" id="Phobius"/>
    </source>
</evidence>
<organism evidence="8 9">
    <name type="scientific">Mycobacterium asiaticum</name>
    <dbReference type="NCBI Taxonomy" id="1790"/>
    <lineage>
        <taxon>Bacteria</taxon>
        <taxon>Bacillati</taxon>
        <taxon>Actinomycetota</taxon>
        <taxon>Actinomycetes</taxon>
        <taxon>Mycobacteriales</taxon>
        <taxon>Mycobacteriaceae</taxon>
        <taxon>Mycobacterium</taxon>
    </lineage>
</organism>
<dbReference type="AlphaFoldDB" id="A0A1A3L2E2"/>
<accession>A0A1A3L2E2</accession>
<dbReference type="Pfam" id="PF12698">
    <property type="entry name" value="ABC2_membrane_3"/>
    <property type="match status" value="1"/>
</dbReference>
<protein>
    <recommendedName>
        <fullName evidence="7">ABC-2 type transporter transmembrane domain-containing protein</fullName>
    </recommendedName>
</protein>
<evidence type="ECO:0000256" key="1">
    <source>
        <dbReference type="ARBA" id="ARBA00004141"/>
    </source>
</evidence>
<comment type="caution">
    <text evidence="8">The sequence shown here is derived from an EMBL/GenBank/DDBJ whole genome shotgun (WGS) entry which is preliminary data.</text>
</comment>
<dbReference type="GO" id="GO:0046677">
    <property type="term" value="P:response to antibiotic"/>
    <property type="evidence" value="ECO:0007669"/>
    <property type="project" value="UniProtKB-KW"/>
</dbReference>
<dbReference type="GO" id="GO:0043190">
    <property type="term" value="C:ATP-binding cassette (ABC) transporter complex"/>
    <property type="evidence" value="ECO:0007669"/>
    <property type="project" value="InterPro"/>
</dbReference>
<keyword evidence="5" id="KW-0046">Antibiotic resistance</keyword>
<dbReference type="GO" id="GO:0140359">
    <property type="term" value="F:ABC-type transporter activity"/>
    <property type="evidence" value="ECO:0007669"/>
    <property type="project" value="InterPro"/>
</dbReference>
<name>A0A1A3L2E2_MYCAS</name>
<keyword evidence="2 6" id="KW-0812">Transmembrane</keyword>
<keyword evidence="3 6" id="KW-1133">Transmembrane helix</keyword>
<keyword evidence="4 6" id="KW-0472">Membrane</keyword>
<evidence type="ECO:0000256" key="5">
    <source>
        <dbReference type="ARBA" id="ARBA00023251"/>
    </source>
</evidence>
<dbReference type="PANTHER" id="PTHR43027:SF1">
    <property type="entry name" value="DOXORUBICIN RESISTANCE ABC TRANSPORTER PERMEASE PROTEIN DRRC-RELATED"/>
    <property type="match status" value="1"/>
</dbReference>
<dbReference type="InterPro" id="IPR005943">
    <property type="entry name" value="Daunbcin-R_C"/>
</dbReference>
<evidence type="ECO:0000313" key="8">
    <source>
        <dbReference type="EMBL" id="OBJ90778.1"/>
    </source>
</evidence>
<dbReference type="PANTHER" id="PTHR43027">
    <property type="entry name" value="DOXORUBICIN RESISTANCE ABC TRANSPORTER PERMEASE PROTEIN DRRC-RELATED"/>
    <property type="match status" value="1"/>
</dbReference>
<evidence type="ECO:0000256" key="4">
    <source>
        <dbReference type="ARBA" id="ARBA00023136"/>
    </source>
</evidence>
<evidence type="ECO:0000256" key="2">
    <source>
        <dbReference type="ARBA" id="ARBA00022692"/>
    </source>
</evidence>
<dbReference type="Proteomes" id="UP000093925">
    <property type="component" value="Unassembled WGS sequence"/>
</dbReference>
<sequence length="230" mass="24256">MSTVLLPICLLVVYKAVLGEQIYKVTGVDSIYGLVPMCAVLAGMFGALGGAVGIPMERSSGLLSRMWVLPVHRASAIAGRLTAEAARALLGTILITAVGTAMGLRFAHGWHTALAYILIPPLVVVGFTALVMTLAVRSNGRAIVTYLAAIITAMVFISSGTTPVSQFPHWLQPVVRMQPMSPPIEVMRALAHEGPLLLPLVMTLGWAVALIAVFIPLAVRGYRSAAECSA</sequence>
<dbReference type="InterPro" id="IPR013525">
    <property type="entry name" value="ABC2_TM"/>
</dbReference>
<evidence type="ECO:0000256" key="3">
    <source>
        <dbReference type="ARBA" id="ARBA00022989"/>
    </source>
</evidence>
<comment type="subcellular location">
    <subcellularLocation>
        <location evidence="1">Membrane</location>
        <topology evidence="1">Multi-pass membrane protein</topology>
    </subcellularLocation>
</comment>
<proteinExistence type="predicted"/>
<feature type="domain" description="ABC-2 type transporter transmembrane" evidence="7">
    <location>
        <begin position="30"/>
        <end position="219"/>
    </location>
</feature>
<feature type="transmembrane region" description="Helical" evidence="6">
    <location>
        <begin position="196"/>
        <end position="219"/>
    </location>
</feature>
<dbReference type="InterPro" id="IPR000412">
    <property type="entry name" value="ABC_2_transport"/>
</dbReference>
<feature type="transmembrane region" description="Helical" evidence="6">
    <location>
        <begin position="31"/>
        <end position="56"/>
    </location>
</feature>
<reference evidence="8 9" key="1">
    <citation type="submission" date="2016-06" db="EMBL/GenBank/DDBJ databases">
        <authorList>
            <person name="Kjaerup R.B."/>
            <person name="Dalgaard T.S."/>
            <person name="Juul-Madsen H.R."/>
        </authorList>
    </citation>
    <scope>NUCLEOTIDE SEQUENCE [LARGE SCALE GENOMIC DNA]</scope>
    <source>
        <strain evidence="8 9">1276495.2</strain>
    </source>
</reference>
<gene>
    <name evidence="8" type="ORF">A5640_23420</name>
</gene>